<name>A0A1H8Z2Z9_9HYPH</name>
<dbReference type="OrthoDB" id="8449817at2"/>
<sequence>MAGDVTQKAPEFGAPMDYAQHEKTYESFLVLAKLGILVTIDTVLSLVIYSFGGVAGFWLGSIHLILSCIALGLGLAMKGTAKPLAAMLVLGIILIILTAG</sequence>
<keyword evidence="4" id="KW-1185">Reference proteome</keyword>
<gene>
    <name evidence="3" type="ORF">SAMN05216548_10123</name>
</gene>
<evidence type="ECO:0000313" key="3">
    <source>
        <dbReference type="EMBL" id="SEP58814.1"/>
    </source>
</evidence>
<reference evidence="3 4" key="1">
    <citation type="submission" date="2016-10" db="EMBL/GenBank/DDBJ databases">
        <authorList>
            <person name="de Groot N.N."/>
        </authorList>
    </citation>
    <scope>NUCLEOTIDE SEQUENCE [LARGE SCALE GENOMIC DNA]</scope>
    <source>
        <strain evidence="3 4">A52C2</strain>
    </source>
</reference>
<dbReference type="AlphaFoldDB" id="A0A1H8Z2Z9"/>
<evidence type="ECO:0000259" key="2">
    <source>
        <dbReference type="Pfam" id="PF07835"/>
    </source>
</evidence>
<keyword evidence="1" id="KW-0472">Membrane</keyword>
<organism evidence="3 4">
    <name type="scientific">Faunimonas pinastri</name>
    <dbReference type="NCBI Taxonomy" id="1855383"/>
    <lineage>
        <taxon>Bacteria</taxon>
        <taxon>Pseudomonadati</taxon>
        <taxon>Pseudomonadota</taxon>
        <taxon>Alphaproteobacteria</taxon>
        <taxon>Hyphomicrobiales</taxon>
        <taxon>Afifellaceae</taxon>
        <taxon>Faunimonas</taxon>
    </lineage>
</organism>
<dbReference type="STRING" id="1855383.SAMN05216548_10123"/>
<dbReference type="InterPro" id="IPR036596">
    <property type="entry name" value="Cyt-C_aa3_sf"/>
</dbReference>
<dbReference type="Gene3D" id="1.20.5.160">
    <property type="entry name" value="Bacterial aa3 type cytochrome c oxidase subunit IV"/>
    <property type="match status" value="1"/>
</dbReference>
<feature type="domain" description="Cytochrome c oxidase subunit IV bacterial aa3 type" evidence="2">
    <location>
        <begin position="11"/>
        <end position="44"/>
    </location>
</feature>
<keyword evidence="1" id="KW-0812">Transmembrane</keyword>
<feature type="transmembrane region" description="Helical" evidence="1">
    <location>
        <begin position="57"/>
        <end position="76"/>
    </location>
</feature>
<keyword evidence="1" id="KW-1133">Transmembrane helix</keyword>
<dbReference type="InterPro" id="IPR012422">
    <property type="entry name" value="Cyt_c_oxidase_su4_bac-aa3"/>
</dbReference>
<dbReference type="Proteomes" id="UP000199647">
    <property type="component" value="Unassembled WGS sequence"/>
</dbReference>
<dbReference type="Pfam" id="PF07835">
    <property type="entry name" value="COX4_pro_2"/>
    <property type="match status" value="1"/>
</dbReference>
<feature type="transmembrane region" description="Helical" evidence="1">
    <location>
        <begin position="83"/>
        <end position="99"/>
    </location>
</feature>
<feature type="transmembrane region" description="Helical" evidence="1">
    <location>
        <begin position="28"/>
        <end position="51"/>
    </location>
</feature>
<dbReference type="SUPFAM" id="SSF81469">
    <property type="entry name" value="Bacterial aa3 type cytochrome c oxidase subunit IV"/>
    <property type="match status" value="1"/>
</dbReference>
<dbReference type="EMBL" id="FOFG01000001">
    <property type="protein sequence ID" value="SEP58814.1"/>
    <property type="molecule type" value="Genomic_DNA"/>
</dbReference>
<dbReference type="RefSeq" id="WP_092494568.1">
    <property type="nucleotide sequence ID" value="NZ_FOFG01000001.1"/>
</dbReference>
<protein>
    <submittedName>
        <fullName evidence="3">Aa3 type cytochrome c oxidase subunit IV</fullName>
    </submittedName>
</protein>
<evidence type="ECO:0000256" key="1">
    <source>
        <dbReference type="SAM" id="Phobius"/>
    </source>
</evidence>
<proteinExistence type="predicted"/>
<evidence type="ECO:0000313" key="4">
    <source>
        <dbReference type="Proteomes" id="UP000199647"/>
    </source>
</evidence>
<accession>A0A1H8Z2Z9</accession>